<evidence type="ECO:0000256" key="2">
    <source>
        <dbReference type="ARBA" id="ARBA00022516"/>
    </source>
</evidence>
<dbReference type="Gene3D" id="1.20.120.1760">
    <property type="match status" value="1"/>
</dbReference>
<dbReference type="FunFam" id="1.20.120.1760:FF:000017">
    <property type="entry name" value="Phosphatidyl synthase"/>
    <property type="match status" value="1"/>
</dbReference>
<evidence type="ECO:0000256" key="9">
    <source>
        <dbReference type="ARBA" id="ARBA00023264"/>
    </source>
</evidence>
<dbReference type="InterPro" id="IPR048254">
    <property type="entry name" value="CDP_ALCOHOL_P_TRANSF_CS"/>
</dbReference>
<dbReference type="InterPro" id="IPR000462">
    <property type="entry name" value="CDP-OH_P_trans"/>
</dbReference>
<evidence type="ECO:0000313" key="13">
    <source>
        <dbReference type="EMBL" id="VVT51666.1"/>
    </source>
</evidence>
<keyword evidence="7 12" id="KW-0472">Membrane</keyword>
<evidence type="ECO:0000256" key="1">
    <source>
        <dbReference type="ARBA" id="ARBA00004141"/>
    </source>
</evidence>
<dbReference type="PANTHER" id="PTHR14269:SF60">
    <property type="entry name" value="CARDIOLIPIN SYNTHASE (CMP-FORMING)"/>
    <property type="match status" value="1"/>
</dbReference>
<dbReference type="EMBL" id="CABVLU010000002">
    <property type="protein sequence ID" value="VVT51666.1"/>
    <property type="molecule type" value="Genomic_DNA"/>
</dbReference>
<keyword evidence="3 10" id="KW-0808">Transferase</keyword>
<evidence type="ECO:0000256" key="5">
    <source>
        <dbReference type="ARBA" id="ARBA00022989"/>
    </source>
</evidence>
<evidence type="ECO:0000256" key="10">
    <source>
        <dbReference type="RuleBase" id="RU003750"/>
    </source>
</evidence>
<dbReference type="RefSeq" id="XP_031853781.1">
    <property type="nucleotide sequence ID" value="XM_031997890.1"/>
</dbReference>
<reference evidence="13 14" key="1">
    <citation type="submission" date="2019-09" db="EMBL/GenBank/DDBJ databases">
        <authorList>
            <person name="Brejova B."/>
        </authorList>
    </citation>
    <scope>NUCLEOTIDE SEQUENCE [LARGE SCALE GENOMIC DNA]</scope>
</reference>
<keyword evidence="2" id="KW-0444">Lipid biosynthesis</keyword>
<dbReference type="GO" id="GO:0005739">
    <property type="term" value="C:mitochondrion"/>
    <property type="evidence" value="ECO:0007669"/>
    <property type="project" value="TreeGrafter"/>
</dbReference>
<evidence type="ECO:0000256" key="12">
    <source>
        <dbReference type="SAM" id="Phobius"/>
    </source>
</evidence>
<feature type="transmembrane region" description="Helical" evidence="12">
    <location>
        <begin position="197"/>
        <end position="217"/>
    </location>
</feature>
<dbReference type="InterPro" id="IPR043130">
    <property type="entry name" value="CDP-OH_PTrfase_TM_dom"/>
</dbReference>
<evidence type="ECO:0008006" key="15">
    <source>
        <dbReference type="Google" id="ProtNLM"/>
    </source>
</evidence>
<dbReference type="OrthoDB" id="10020554at2759"/>
<keyword evidence="4 12" id="KW-0812">Transmembrane</keyword>
<keyword evidence="14" id="KW-1185">Reference proteome</keyword>
<evidence type="ECO:0000256" key="6">
    <source>
        <dbReference type="ARBA" id="ARBA00023098"/>
    </source>
</evidence>
<evidence type="ECO:0000256" key="4">
    <source>
        <dbReference type="ARBA" id="ARBA00022692"/>
    </source>
</evidence>
<keyword evidence="6" id="KW-0443">Lipid metabolism</keyword>
<comment type="similarity">
    <text evidence="10">Belongs to the CDP-alcohol phosphatidyltransferase class-I family.</text>
</comment>
<dbReference type="GO" id="GO:0043337">
    <property type="term" value="F:cardiolipin synthase (CMP-forming)"/>
    <property type="evidence" value="ECO:0007669"/>
    <property type="project" value="TreeGrafter"/>
</dbReference>
<evidence type="ECO:0000256" key="11">
    <source>
        <dbReference type="SAM" id="MobiDB-lite"/>
    </source>
</evidence>
<dbReference type="PROSITE" id="PS00379">
    <property type="entry name" value="CDP_ALCOHOL_P_TRANSF"/>
    <property type="match status" value="1"/>
</dbReference>
<gene>
    <name evidence="13" type="ORF">SAPINGB_P003172</name>
</gene>
<keyword evidence="9" id="KW-1208">Phospholipid metabolism</keyword>
<comment type="subcellular location">
    <subcellularLocation>
        <location evidence="1">Membrane</location>
        <topology evidence="1">Multi-pass membrane protein</topology>
    </subcellularLocation>
</comment>
<accession>A0A5E8BJ17</accession>
<keyword evidence="8" id="KW-0594">Phospholipid biosynthesis</keyword>
<proteinExistence type="inferred from homology"/>
<feature type="transmembrane region" description="Helical" evidence="12">
    <location>
        <begin position="137"/>
        <end position="158"/>
    </location>
</feature>
<sequence>MVWRRMTSRFACNITASTRSNYYDLFKCTVRVHQQVRALSKSSNVFKMNSQAFFMSYHNPNIRLISVFQTVSLRAYSNTPPKPSQDDSSNSIKTTTPRSKILEKTTTRIVAAKNAAKNAAKIVLQDTKRKIPQHENIYTIPNMLTFTRILSAPIIGYLVVHQQLYWAVSLFAYSCVTDFVDGWIARHYKLQTVVGSVIDPMADKILMITLASCLAASGDIPMYMAVIILGRDILLGFSALYYRYISLPPPKTFTRFWDFSIPSAEVHPTTISKYNTFFQMIYLGSSLISPVLMENITGSPYTAYVETTLKIMEYTVATTTILSGLSYVFSKNAVKILNKP</sequence>
<organism evidence="13 14">
    <name type="scientific">Magnusiomyces paraingens</name>
    <dbReference type="NCBI Taxonomy" id="2606893"/>
    <lineage>
        <taxon>Eukaryota</taxon>
        <taxon>Fungi</taxon>
        <taxon>Dikarya</taxon>
        <taxon>Ascomycota</taxon>
        <taxon>Saccharomycotina</taxon>
        <taxon>Dipodascomycetes</taxon>
        <taxon>Dipodascales</taxon>
        <taxon>Dipodascaceae</taxon>
        <taxon>Magnusiomyces</taxon>
    </lineage>
</organism>
<evidence type="ECO:0000313" key="14">
    <source>
        <dbReference type="Proteomes" id="UP000398389"/>
    </source>
</evidence>
<evidence type="ECO:0000256" key="8">
    <source>
        <dbReference type="ARBA" id="ARBA00023209"/>
    </source>
</evidence>
<feature type="region of interest" description="Disordered" evidence="11">
    <location>
        <begin position="78"/>
        <end position="97"/>
    </location>
</feature>
<keyword evidence="5 12" id="KW-1133">Transmembrane helix</keyword>
<dbReference type="InterPro" id="IPR050324">
    <property type="entry name" value="CDP-alcohol_PTase-I"/>
</dbReference>
<dbReference type="Proteomes" id="UP000398389">
    <property type="component" value="Unassembled WGS sequence"/>
</dbReference>
<dbReference type="GeneID" id="43581990"/>
<dbReference type="GO" id="GO:0032049">
    <property type="term" value="P:cardiolipin biosynthetic process"/>
    <property type="evidence" value="ECO:0007669"/>
    <property type="project" value="TreeGrafter"/>
</dbReference>
<protein>
    <recommendedName>
        <fullName evidence="15">CDP-diacylglycerol--glycerol-3-phosphate 3-phosphatidyltransferase</fullName>
    </recommendedName>
</protein>
<feature type="transmembrane region" description="Helical" evidence="12">
    <location>
        <begin position="164"/>
        <end position="185"/>
    </location>
</feature>
<dbReference type="PANTHER" id="PTHR14269">
    <property type="entry name" value="CDP-DIACYLGLYCEROL--GLYCEROL-3-PHOSPHATE 3-PHOSPHATIDYLTRANSFERASE-RELATED"/>
    <property type="match status" value="1"/>
</dbReference>
<dbReference type="AlphaFoldDB" id="A0A5E8BJ17"/>
<feature type="compositionally biased region" description="Polar residues" evidence="11">
    <location>
        <begin position="86"/>
        <end position="97"/>
    </location>
</feature>
<dbReference type="Pfam" id="PF01066">
    <property type="entry name" value="CDP-OH_P_transf"/>
    <property type="match status" value="1"/>
</dbReference>
<evidence type="ECO:0000256" key="3">
    <source>
        <dbReference type="ARBA" id="ARBA00022679"/>
    </source>
</evidence>
<dbReference type="GO" id="GO:0016020">
    <property type="term" value="C:membrane"/>
    <property type="evidence" value="ECO:0007669"/>
    <property type="project" value="UniProtKB-SubCell"/>
</dbReference>
<evidence type="ECO:0000256" key="7">
    <source>
        <dbReference type="ARBA" id="ARBA00023136"/>
    </source>
</evidence>
<name>A0A5E8BJ17_9ASCO</name>